<protein>
    <submittedName>
        <fullName evidence="1">Uncharacterized protein</fullName>
    </submittedName>
</protein>
<sequence length="101" mass="10386">MGCIQQTMVSLPLPPDFALGLHPEECGGLGQTCRDSGLHPEDWAVTELLLGNLTASLLQESGETLMGRTLSGAAVEEAESPLAGKGWGGARGLTTVIGVVI</sequence>
<evidence type="ECO:0000313" key="1">
    <source>
        <dbReference type="EMBL" id="KFO37200.1"/>
    </source>
</evidence>
<dbReference type="Proteomes" id="UP000028990">
    <property type="component" value="Unassembled WGS sequence"/>
</dbReference>
<accession>A0A091E3V6</accession>
<evidence type="ECO:0000313" key="2">
    <source>
        <dbReference type="Proteomes" id="UP000028990"/>
    </source>
</evidence>
<proteinExistence type="predicted"/>
<keyword evidence="2" id="KW-1185">Reference proteome</keyword>
<name>A0A091E3V6_FUKDA</name>
<reference evidence="1 2" key="1">
    <citation type="submission" date="2013-11" db="EMBL/GenBank/DDBJ databases">
        <title>The Damaraland mole rat (Fukomys damarensis) genome and evolution of African mole rats.</title>
        <authorList>
            <person name="Gladyshev V.N."/>
            <person name="Fang X."/>
        </authorList>
    </citation>
    <scope>NUCLEOTIDE SEQUENCE [LARGE SCALE GENOMIC DNA]</scope>
    <source>
        <tissue evidence="1">Liver</tissue>
    </source>
</reference>
<dbReference type="EMBL" id="KN121052">
    <property type="protein sequence ID" value="KFO37200.1"/>
    <property type="molecule type" value="Genomic_DNA"/>
</dbReference>
<dbReference type="AlphaFoldDB" id="A0A091E3V6"/>
<organism evidence="1 2">
    <name type="scientific">Fukomys damarensis</name>
    <name type="common">Damaraland mole rat</name>
    <name type="synonym">Cryptomys damarensis</name>
    <dbReference type="NCBI Taxonomy" id="885580"/>
    <lineage>
        <taxon>Eukaryota</taxon>
        <taxon>Metazoa</taxon>
        <taxon>Chordata</taxon>
        <taxon>Craniata</taxon>
        <taxon>Vertebrata</taxon>
        <taxon>Euteleostomi</taxon>
        <taxon>Mammalia</taxon>
        <taxon>Eutheria</taxon>
        <taxon>Euarchontoglires</taxon>
        <taxon>Glires</taxon>
        <taxon>Rodentia</taxon>
        <taxon>Hystricomorpha</taxon>
        <taxon>Bathyergidae</taxon>
        <taxon>Fukomys</taxon>
    </lineage>
</organism>
<gene>
    <name evidence="1" type="ORF">H920_01407</name>
</gene>